<dbReference type="Proteomes" id="UP000641803">
    <property type="component" value="Unassembled WGS sequence"/>
</dbReference>
<dbReference type="SUPFAM" id="SSF53613">
    <property type="entry name" value="Ribokinase-like"/>
    <property type="match status" value="1"/>
</dbReference>
<keyword evidence="5 12" id="KW-0479">Metal-binding</keyword>
<comment type="function">
    <text evidence="12">Catalyzes the phosphorylation of ribose at O-5 in a reaction requiring ATP and magnesium. The resulting D-ribose-5-phosphate can then be used either for sythesis of nucleotides, histidine, and tryptophan, or as a component of the pentose phosphate pathway.</text>
</comment>
<evidence type="ECO:0000313" key="15">
    <source>
        <dbReference type="Proteomes" id="UP000641803"/>
    </source>
</evidence>
<feature type="binding site" evidence="12">
    <location>
        <begin position="232"/>
        <end position="233"/>
    </location>
    <ligand>
        <name>ATP</name>
        <dbReference type="ChEBI" id="CHEBI:30616"/>
    </ligand>
</feature>
<dbReference type="PANTHER" id="PTHR10584">
    <property type="entry name" value="SUGAR KINASE"/>
    <property type="match status" value="1"/>
</dbReference>
<dbReference type="EC" id="2.7.1.15" evidence="2 12"/>
<comment type="similarity">
    <text evidence="1">Belongs to the carbohydrate kinase pfkB family.</text>
</comment>
<keyword evidence="9 12" id="KW-0460">Magnesium</keyword>
<comment type="cofactor">
    <cofactor evidence="12">
        <name>Mg(2+)</name>
        <dbReference type="ChEBI" id="CHEBI:18420"/>
    </cofactor>
    <text evidence="12">Requires a divalent cation, most likely magnesium in vivo, as an electrophilic catalyst to aid phosphoryl group transfer. It is the chelate of the metal and the nucleotide that is the actual substrate.</text>
</comment>
<comment type="catalytic activity">
    <reaction evidence="12">
        <text>D-ribose + ATP = D-ribose 5-phosphate + ADP + H(+)</text>
        <dbReference type="Rhea" id="RHEA:13697"/>
        <dbReference type="ChEBI" id="CHEBI:15378"/>
        <dbReference type="ChEBI" id="CHEBI:30616"/>
        <dbReference type="ChEBI" id="CHEBI:47013"/>
        <dbReference type="ChEBI" id="CHEBI:78346"/>
        <dbReference type="ChEBI" id="CHEBI:456216"/>
        <dbReference type="EC" id="2.7.1.15"/>
    </reaction>
</comment>
<evidence type="ECO:0000256" key="8">
    <source>
        <dbReference type="ARBA" id="ARBA00022840"/>
    </source>
</evidence>
<dbReference type="CDD" id="cd01174">
    <property type="entry name" value="ribokinase"/>
    <property type="match status" value="1"/>
</dbReference>
<comment type="similarity">
    <text evidence="12">Belongs to the carbohydrate kinase PfkB family. Ribokinase subfamily.</text>
</comment>
<dbReference type="PRINTS" id="PR00990">
    <property type="entry name" value="RIBOKINASE"/>
</dbReference>
<organism evidence="14 15">
    <name type="scientific">Oerskovia rustica</name>
    <dbReference type="NCBI Taxonomy" id="2762237"/>
    <lineage>
        <taxon>Bacteria</taxon>
        <taxon>Bacillati</taxon>
        <taxon>Actinomycetota</taxon>
        <taxon>Actinomycetes</taxon>
        <taxon>Micrococcales</taxon>
        <taxon>Cellulomonadaceae</taxon>
        <taxon>Oerskovia</taxon>
    </lineage>
</organism>
<dbReference type="PANTHER" id="PTHR10584:SF166">
    <property type="entry name" value="RIBOKINASE"/>
    <property type="match status" value="1"/>
</dbReference>
<proteinExistence type="inferred from homology"/>
<feature type="binding site" evidence="12">
    <location>
        <begin position="45"/>
        <end position="49"/>
    </location>
    <ligand>
        <name>substrate</name>
    </ligand>
</feature>
<comment type="subcellular location">
    <subcellularLocation>
        <location evidence="12">Cytoplasm</location>
    </subcellularLocation>
</comment>
<dbReference type="RefSeq" id="WP_191797445.1">
    <property type="nucleotide sequence ID" value="NZ_JACSQQ010000037.1"/>
</dbReference>
<feature type="binding site" evidence="12">
    <location>
        <position position="263"/>
    </location>
    <ligand>
        <name>K(+)</name>
        <dbReference type="ChEBI" id="CHEBI:29103"/>
    </ligand>
</feature>
<evidence type="ECO:0000256" key="3">
    <source>
        <dbReference type="ARBA" id="ARBA00016943"/>
    </source>
</evidence>
<feature type="domain" description="Carbohydrate kinase PfkB" evidence="13">
    <location>
        <begin position="9"/>
        <end position="272"/>
    </location>
</feature>
<dbReference type="Gene3D" id="3.40.1190.20">
    <property type="match status" value="1"/>
</dbReference>
<keyword evidence="11 12" id="KW-0119">Carbohydrate metabolism</keyword>
<keyword evidence="8 12" id="KW-0067">ATP-binding</keyword>
<evidence type="ECO:0000256" key="11">
    <source>
        <dbReference type="ARBA" id="ARBA00023277"/>
    </source>
</evidence>
<sequence length="286" mass="28567">MPTAPALPRILVLGSINHDVTARTDRLPGPGETVGGGVLSAQPGGKGANQAVAASRLGAPTRMVGAVGTDGAGQGLVTALAEAGVGTDDVARVSAPTGTALIVVDAAGENQIAVCAGANGDVRLPSSGFGGSDVLLAQLEIPLDVVVAAARTFPGYVALNAAPARTLPSELIDRADLVIVNETEYAAMPEVASARRVVVTYGGDGAALVEHGVETLRVPAYRTEVVNSVGAGDAFCAALTLSLAAGLPADHALRLASAVGSDAVSHEASQPPLLSWDDYRRRTSAG</sequence>
<evidence type="ECO:0000256" key="1">
    <source>
        <dbReference type="ARBA" id="ARBA00005380"/>
    </source>
</evidence>
<keyword evidence="6 12" id="KW-0547">Nucleotide-binding</keyword>
<dbReference type="InterPro" id="IPR011611">
    <property type="entry name" value="PfkB_dom"/>
</dbReference>
<dbReference type="InterPro" id="IPR011877">
    <property type="entry name" value="Ribokinase"/>
</dbReference>
<feature type="binding site" evidence="12">
    <location>
        <position position="140"/>
    </location>
    <ligand>
        <name>substrate</name>
    </ligand>
</feature>
<keyword evidence="7 12" id="KW-0418">Kinase</keyword>
<comment type="activity regulation">
    <text evidence="12">Activated by a monovalent cation that binds near, but not in, the active site. The most likely occupant of the site in vivo is potassium. Ion binding induces a conformational change that may alter substrate affinity.</text>
</comment>
<evidence type="ECO:0000259" key="13">
    <source>
        <dbReference type="Pfam" id="PF00294"/>
    </source>
</evidence>
<feature type="active site" description="Proton acceptor" evidence="12">
    <location>
        <position position="233"/>
    </location>
</feature>
<dbReference type="InterPro" id="IPR002139">
    <property type="entry name" value="Ribo/fructo_kinase"/>
</dbReference>
<evidence type="ECO:0000256" key="5">
    <source>
        <dbReference type="ARBA" id="ARBA00022723"/>
    </source>
</evidence>
<comment type="caution">
    <text evidence="14">The sequence shown here is derived from an EMBL/GenBank/DDBJ whole genome shotgun (WGS) entry which is preliminary data.</text>
</comment>
<evidence type="ECO:0000256" key="7">
    <source>
        <dbReference type="ARBA" id="ARBA00022777"/>
    </source>
</evidence>
<dbReference type="InterPro" id="IPR002173">
    <property type="entry name" value="Carboh/pur_kinase_PfkB_CS"/>
</dbReference>
<feature type="binding site" evidence="12">
    <location>
        <position position="181"/>
    </location>
    <ligand>
        <name>ATP</name>
        <dbReference type="ChEBI" id="CHEBI:30616"/>
    </ligand>
</feature>
<gene>
    <name evidence="12" type="primary">rbsK</name>
    <name evidence="14" type="ORF">H9652_16585</name>
</gene>
<evidence type="ECO:0000256" key="10">
    <source>
        <dbReference type="ARBA" id="ARBA00022958"/>
    </source>
</evidence>
<comment type="subunit">
    <text evidence="12">Homodimer.</text>
</comment>
<name>A0ABR8RW47_9CELL</name>
<evidence type="ECO:0000256" key="9">
    <source>
        <dbReference type="ARBA" id="ARBA00022842"/>
    </source>
</evidence>
<feature type="binding site" evidence="12">
    <location>
        <position position="233"/>
    </location>
    <ligand>
        <name>substrate</name>
    </ligand>
</feature>
<evidence type="ECO:0000256" key="2">
    <source>
        <dbReference type="ARBA" id="ARBA00012035"/>
    </source>
</evidence>
<reference evidence="14 15" key="1">
    <citation type="submission" date="2020-08" db="EMBL/GenBank/DDBJ databases">
        <title>A Genomic Blueprint of the Chicken Gut Microbiome.</title>
        <authorList>
            <person name="Gilroy R."/>
            <person name="Ravi A."/>
            <person name="Getino M."/>
            <person name="Pursley I."/>
            <person name="Horton D.L."/>
            <person name="Alikhan N.-F."/>
            <person name="Baker D."/>
            <person name="Gharbi K."/>
            <person name="Hall N."/>
            <person name="Watson M."/>
            <person name="Adriaenssens E.M."/>
            <person name="Foster-Nyarko E."/>
            <person name="Jarju S."/>
            <person name="Secka A."/>
            <person name="Antonio M."/>
            <person name="Oren A."/>
            <person name="Chaudhuri R."/>
            <person name="La Ragione R.M."/>
            <person name="Hildebrand F."/>
            <person name="Pallen M.J."/>
        </authorList>
    </citation>
    <scope>NUCLEOTIDE SEQUENCE [LARGE SCALE GENOMIC DNA]</scope>
    <source>
        <strain evidence="14 15">Sa4CUA1</strain>
    </source>
</reference>
<accession>A0ABR8RW47</accession>
<evidence type="ECO:0000313" key="14">
    <source>
        <dbReference type="EMBL" id="MBD7952021.1"/>
    </source>
</evidence>
<dbReference type="PROSITE" id="PS00584">
    <property type="entry name" value="PFKB_KINASES_2"/>
    <property type="match status" value="1"/>
</dbReference>
<feature type="binding site" evidence="12">
    <location>
        <position position="229"/>
    </location>
    <ligand>
        <name>K(+)</name>
        <dbReference type="ChEBI" id="CHEBI:29103"/>
    </ligand>
</feature>
<feature type="binding site" evidence="12">
    <location>
        <position position="266"/>
    </location>
    <ligand>
        <name>K(+)</name>
        <dbReference type="ChEBI" id="CHEBI:29103"/>
    </ligand>
</feature>
<feature type="binding site" evidence="12">
    <location>
        <begin position="17"/>
        <end position="19"/>
    </location>
    <ligand>
        <name>substrate</name>
    </ligand>
</feature>
<keyword evidence="12" id="KW-0963">Cytoplasm</keyword>
<dbReference type="EMBL" id="JACSQQ010000037">
    <property type="protein sequence ID" value="MBD7952021.1"/>
    <property type="molecule type" value="Genomic_DNA"/>
</dbReference>
<evidence type="ECO:0000256" key="6">
    <source>
        <dbReference type="ARBA" id="ARBA00022741"/>
    </source>
</evidence>
<protein>
    <recommendedName>
        <fullName evidence="3 12">Ribokinase</fullName>
        <shortName evidence="12">RK</shortName>
        <ecNumber evidence="2 12">2.7.1.15</ecNumber>
    </recommendedName>
</protein>
<evidence type="ECO:0000256" key="4">
    <source>
        <dbReference type="ARBA" id="ARBA00022679"/>
    </source>
</evidence>
<comment type="caution">
    <text evidence="12">Lacks conserved residue(s) required for the propagation of feature annotation.</text>
</comment>
<dbReference type="InterPro" id="IPR029056">
    <property type="entry name" value="Ribokinase-like"/>
</dbReference>
<dbReference type="HAMAP" id="MF_01987">
    <property type="entry name" value="Ribokinase"/>
    <property type="match status" value="1"/>
</dbReference>
<keyword evidence="15" id="KW-1185">Reference proteome</keyword>
<dbReference type="Pfam" id="PF00294">
    <property type="entry name" value="PfkB"/>
    <property type="match status" value="1"/>
</dbReference>
<comment type="pathway">
    <text evidence="12">Carbohydrate metabolism; D-ribose degradation; D-ribose 5-phosphate from beta-D-ribopyranose: step 2/2.</text>
</comment>
<feature type="binding site" evidence="12">
    <location>
        <begin position="200"/>
        <end position="205"/>
    </location>
    <ligand>
        <name>ATP</name>
        <dbReference type="ChEBI" id="CHEBI:30616"/>
    </ligand>
</feature>
<evidence type="ECO:0000256" key="12">
    <source>
        <dbReference type="HAMAP-Rule" id="MF_01987"/>
    </source>
</evidence>
<keyword evidence="4 12" id="KW-0808">Transferase</keyword>
<keyword evidence="10 12" id="KW-0630">Potassium</keyword>
<feature type="binding site" evidence="12">
    <location>
        <position position="227"/>
    </location>
    <ligand>
        <name>K(+)</name>
        <dbReference type="ChEBI" id="CHEBI:29103"/>
    </ligand>
</feature>